<feature type="compositionally biased region" description="Polar residues" evidence="1">
    <location>
        <begin position="91"/>
        <end position="110"/>
    </location>
</feature>
<evidence type="ECO:0000256" key="1">
    <source>
        <dbReference type="SAM" id="MobiDB-lite"/>
    </source>
</evidence>
<dbReference type="PANTHER" id="PTHR44579:SF2">
    <property type="entry name" value="OS01G0730500 PROTEIN"/>
    <property type="match status" value="1"/>
</dbReference>
<comment type="caution">
    <text evidence="2">The sequence shown here is derived from an EMBL/GenBank/DDBJ whole genome shotgun (WGS) entry which is preliminary data.</text>
</comment>
<feature type="region of interest" description="Disordered" evidence="1">
    <location>
        <begin position="397"/>
        <end position="420"/>
    </location>
</feature>
<keyword evidence="3" id="KW-1185">Reference proteome</keyword>
<evidence type="ECO:0000313" key="3">
    <source>
        <dbReference type="Proteomes" id="UP000324585"/>
    </source>
</evidence>
<protein>
    <submittedName>
        <fullName evidence="2">Ferredoxin-1</fullName>
    </submittedName>
</protein>
<sequence length="420" mass="45576">MAWIAQPSSGWLAPPARKGGGLRTRSSLVCWSAHAHDGARALVAARGSNVTTPTMHSASGQMQRLQRSDRGLSSCGHVFRRRRAECLNASGADQTASDADSQQHSGQNELQRLRSEDDAQVPDTSSMTASDSDDELVTRSAQEKSPSPKTASSTNASDSEFAAESQPGEASSVDTGLVTRSRRKTKQTGLGNGKTSSGNSEASSSTNGSQAASKPGKRDGLEQFFEFLQSDHSTRSLSRNALGAEPSHKYVKFDANGVASRDRFVYVDEVDCIGCSHCAMTARNTFFLEPDHGRARAFRQDGDPEELVSEAIDTCPVNCIYYVDWDDLVTLEKERVGQRINNAARLVGGSDLTNARAQSKASVMTSGKVRCENCPGRGCADCPLYGVGENPEYMRKKETREAKRRARAQQQTNRERRLEL</sequence>
<feature type="compositionally biased region" description="Low complexity" evidence="1">
    <location>
        <begin position="195"/>
        <end position="209"/>
    </location>
</feature>
<dbReference type="Pfam" id="PF13370">
    <property type="entry name" value="Fer4_13"/>
    <property type="match status" value="1"/>
</dbReference>
<dbReference type="EMBL" id="VRMN01000001">
    <property type="protein sequence ID" value="KAA8499920.1"/>
    <property type="molecule type" value="Genomic_DNA"/>
</dbReference>
<dbReference type="AlphaFoldDB" id="A0A5J4Z9X2"/>
<dbReference type="PANTHER" id="PTHR44579">
    <property type="entry name" value="OS01G0730500 PROTEIN"/>
    <property type="match status" value="1"/>
</dbReference>
<organism evidence="2 3">
    <name type="scientific">Porphyridium purpureum</name>
    <name type="common">Red alga</name>
    <name type="synonym">Porphyridium cruentum</name>
    <dbReference type="NCBI Taxonomy" id="35688"/>
    <lineage>
        <taxon>Eukaryota</taxon>
        <taxon>Rhodophyta</taxon>
        <taxon>Bangiophyceae</taxon>
        <taxon>Porphyridiales</taxon>
        <taxon>Porphyridiaceae</taxon>
        <taxon>Porphyridium</taxon>
    </lineage>
</organism>
<name>A0A5J4Z9X2_PORPP</name>
<feature type="region of interest" description="Disordered" evidence="1">
    <location>
        <begin position="90"/>
        <end position="217"/>
    </location>
</feature>
<dbReference type="OrthoDB" id="376357at2759"/>
<reference evidence="3" key="1">
    <citation type="journal article" date="2019" name="Nat. Commun.">
        <title>Expansion of phycobilisome linker gene families in mesophilic red algae.</title>
        <authorList>
            <person name="Lee J."/>
            <person name="Kim D."/>
            <person name="Bhattacharya D."/>
            <person name="Yoon H.S."/>
        </authorList>
    </citation>
    <scope>NUCLEOTIDE SEQUENCE [LARGE SCALE GENOMIC DNA]</scope>
    <source>
        <strain evidence="3">CCMP 1328</strain>
    </source>
</reference>
<evidence type="ECO:0000313" key="2">
    <source>
        <dbReference type="EMBL" id="KAA8499920.1"/>
    </source>
</evidence>
<accession>A0A5J4Z9X2</accession>
<dbReference type="SUPFAM" id="SSF54862">
    <property type="entry name" value="4Fe-4S ferredoxins"/>
    <property type="match status" value="1"/>
</dbReference>
<dbReference type="Gene3D" id="3.30.70.20">
    <property type="match status" value="1"/>
</dbReference>
<gene>
    <name evidence="2" type="ORF">FVE85_7505</name>
</gene>
<proteinExistence type="predicted"/>
<feature type="compositionally biased region" description="Polar residues" evidence="1">
    <location>
        <begin position="139"/>
        <end position="158"/>
    </location>
</feature>
<dbReference type="Proteomes" id="UP000324585">
    <property type="component" value="Unassembled WGS sequence"/>
</dbReference>